<dbReference type="EMBL" id="JAAAHW010005560">
    <property type="protein sequence ID" value="KAF9967816.1"/>
    <property type="molecule type" value="Genomic_DNA"/>
</dbReference>
<evidence type="ECO:0000313" key="1">
    <source>
        <dbReference type="EMBL" id="KAF9967816.1"/>
    </source>
</evidence>
<comment type="caution">
    <text evidence="1">The sequence shown here is derived from an EMBL/GenBank/DDBJ whole genome shotgun (WGS) entry which is preliminary data.</text>
</comment>
<feature type="non-terminal residue" evidence="1">
    <location>
        <position position="1"/>
    </location>
</feature>
<dbReference type="Proteomes" id="UP000749646">
    <property type="component" value="Unassembled WGS sequence"/>
</dbReference>
<keyword evidence="2" id="KW-1185">Reference proteome</keyword>
<name>A0A9P6JDC0_9FUNG</name>
<evidence type="ECO:0000313" key="2">
    <source>
        <dbReference type="Proteomes" id="UP000749646"/>
    </source>
</evidence>
<proteinExistence type="predicted"/>
<gene>
    <name evidence="1" type="ORF">BGZ65_012903</name>
</gene>
<organism evidence="1 2">
    <name type="scientific">Modicella reniformis</name>
    <dbReference type="NCBI Taxonomy" id="1440133"/>
    <lineage>
        <taxon>Eukaryota</taxon>
        <taxon>Fungi</taxon>
        <taxon>Fungi incertae sedis</taxon>
        <taxon>Mucoromycota</taxon>
        <taxon>Mortierellomycotina</taxon>
        <taxon>Mortierellomycetes</taxon>
        <taxon>Mortierellales</taxon>
        <taxon>Mortierellaceae</taxon>
        <taxon>Modicella</taxon>
    </lineage>
</organism>
<sequence>SSQLHNPKADKQFQNECKLITRHVDQPDEVYLFVIPLEKKEFGRRMHMAVLACLRLTYQIQQEINRRRLATLVTFESN</sequence>
<dbReference type="AlphaFoldDB" id="A0A9P6JDC0"/>
<dbReference type="OrthoDB" id="2357015at2759"/>
<protein>
    <submittedName>
        <fullName evidence="1">Uncharacterized protein</fullName>
    </submittedName>
</protein>
<accession>A0A9P6JDC0</accession>
<reference evidence="1" key="1">
    <citation type="journal article" date="2020" name="Fungal Divers.">
        <title>Resolving the Mortierellaceae phylogeny through synthesis of multi-gene phylogenetics and phylogenomics.</title>
        <authorList>
            <person name="Vandepol N."/>
            <person name="Liber J."/>
            <person name="Desiro A."/>
            <person name="Na H."/>
            <person name="Kennedy M."/>
            <person name="Barry K."/>
            <person name="Grigoriev I.V."/>
            <person name="Miller A.N."/>
            <person name="O'Donnell K."/>
            <person name="Stajich J.E."/>
            <person name="Bonito G."/>
        </authorList>
    </citation>
    <scope>NUCLEOTIDE SEQUENCE</scope>
    <source>
        <strain evidence="1">MES-2147</strain>
    </source>
</reference>